<organism evidence="2 3">
    <name type="scientific">Dendrobium nobile</name>
    <name type="common">Orchid</name>
    <dbReference type="NCBI Taxonomy" id="94219"/>
    <lineage>
        <taxon>Eukaryota</taxon>
        <taxon>Viridiplantae</taxon>
        <taxon>Streptophyta</taxon>
        <taxon>Embryophyta</taxon>
        <taxon>Tracheophyta</taxon>
        <taxon>Spermatophyta</taxon>
        <taxon>Magnoliopsida</taxon>
        <taxon>Liliopsida</taxon>
        <taxon>Asparagales</taxon>
        <taxon>Orchidaceae</taxon>
        <taxon>Epidendroideae</taxon>
        <taxon>Malaxideae</taxon>
        <taxon>Dendrobiinae</taxon>
        <taxon>Dendrobium</taxon>
    </lineage>
</organism>
<dbReference type="EMBL" id="JAGYWB010000003">
    <property type="protein sequence ID" value="KAI0527103.1"/>
    <property type="molecule type" value="Genomic_DNA"/>
</dbReference>
<dbReference type="AlphaFoldDB" id="A0A8T3C7Z6"/>
<evidence type="ECO:0000313" key="3">
    <source>
        <dbReference type="Proteomes" id="UP000829196"/>
    </source>
</evidence>
<feature type="transmembrane region" description="Helical" evidence="1">
    <location>
        <begin position="20"/>
        <end position="41"/>
    </location>
</feature>
<proteinExistence type="predicted"/>
<gene>
    <name evidence="2" type="ORF">KFK09_002701</name>
</gene>
<evidence type="ECO:0000256" key="1">
    <source>
        <dbReference type="SAM" id="Phobius"/>
    </source>
</evidence>
<name>A0A8T3C7Z6_DENNO</name>
<keyword evidence="3" id="KW-1185">Reference proteome</keyword>
<keyword evidence="1" id="KW-0812">Transmembrane</keyword>
<comment type="caution">
    <text evidence="2">The sequence shown here is derived from an EMBL/GenBank/DDBJ whole genome shotgun (WGS) entry which is preliminary data.</text>
</comment>
<reference evidence="2" key="1">
    <citation type="journal article" date="2022" name="Front. Genet.">
        <title>Chromosome-Scale Assembly of the Dendrobium nobile Genome Provides Insights Into the Molecular Mechanism of the Biosynthesis of the Medicinal Active Ingredient of Dendrobium.</title>
        <authorList>
            <person name="Xu Q."/>
            <person name="Niu S.-C."/>
            <person name="Li K.-L."/>
            <person name="Zheng P.-J."/>
            <person name="Zhang X.-J."/>
            <person name="Jia Y."/>
            <person name="Liu Y."/>
            <person name="Niu Y.-X."/>
            <person name="Yu L.-H."/>
            <person name="Chen D.-F."/>
            <person name="Zhang G.-Q."/>
        </authorList>
    </citation>
    <scope>NUCLEOTIDE SEQUENCE</scope>
    <source>
        <tissue evidence="2">Leaf</tissue>
    </source>
</reference>
<keyword evidence="1" id="KW-1133">Transmembrane helix</keyword>
<dbReference type="Proteomes" id="UP000829196">
    <property type="component" value="Unassembled WGS sequence"/>
</dbReference>
<accession>A0A8T3C7Z6</accession>
<sequence>MTVRAISWTKNRRSRRKFAVETVPAAVCVLSGNLDLIYILPFGDVELIFSLAFSLSLSRSLSATLNSNYFGTYTM</sequence>
<protein>
    <submittedName>
        <fullName evidence="2">Uncharacterized protein</fullName>
    </submittedName>
</protein>
<keyword evidence="1" id="KW-0472">Membrane</keyword>
<evidence type="ECO:0000313" key="2">
    <source>
        <dbReference type="EMBL" id="KAI0527103.1"/>
    </source>
</evidence>